<feature type="transmembrane region" description="Helical" evidence="6">
    <location>
        <begin position="305"/>
        <end position="336"/>
    </location>
</feature>
<feature type="transmembrane region" description="Helical" evidence="6">
    <location>
        <begin position="40"/>
        <end position="58"/>
    </location>
</feature>
<comment type="similarity">
    <text evidence="2">Belongs to the autoinducer-2 exporter (AI-2E) (TC 2.A.86) family.</text>
</comment>
<accession>A0A7V4XR52</accession>
<evidence type="ECO:0000256" key="1">
    <source>
        <dbReference type="ARBA" id="ARBA00004141"/>
    </source>
</evidence>
<sequence>MNDSSSLPAQSRETRRNILFTLAVLVLLYLVYILRAELTLVYVSALIAVVLTPLAHTIMRLRIGKWHPGLGLSVILLIVAVAGLISVFALFALPPAFRDLREFVTELPERAPELLNRLKHIPLMQRINVPQLNARIQDFATNFATFLLKSAKDWVHVVFAVGMGILLTIYFMIDGSRAYQWGLKLVPIEHRARLDRTLTRAEARMGRWLLGQAMLMLILGVCSTVVFVILHVRYAYALGVLMGLFNVIPVVGAMITVSLALVVAALDSWGRVLGVLIFYIIYAQVETSVLTPRIMQSSVNLPGLAILIALLIGSALAGVAGAAVAVPTAVLLAVLVEEYVIAGEHLVTESTSTASTLQP</sequence>
<feature type="transmembrane region" description="Helical" evidence="6">
    <location>
        <begin position="70"/>
        <end position="93"/>
    </location>
</feature>
<evidence type="ECO:0000256" key="2">
    <source>
        <dbReference type="ARBA" id="ARBA00009773"/>
    </source>
</evidence>
<evidence type="ECO:0000313" key="7">
    <source>
        <dbReference type="EMBL" id="HGY93622.1"/>
    </source>
</evidence>
<name>A0A7V4XR52_9BACT</name>
<dbReference type="Pfam" id="PF01594">
    <property type="entry name" value="AI-2E_transport"/>
    <property type="match status" value="1"/>
</dbReference>
<protein>
    <submittedName>
        <fullName evidence="7">AI-2E family transporter</fullName>
    </submittedName>
</protein>
<comment type="subcellular location">
    <subcellularLocation>
        <location evidence="1">Membrane</location>
        <topology evidence="1">Multi-pass membrane protein</topology>
    </subcellularLocation>
</comment>
<reference evidence="7" key="1">
    <citation type="journal article" date="2020" name="mSystems">
        <title>Genome- and Community-Level Interaction Insights into Carbon Utilization and Element Cycling Functions of Hydrothermarchaeota in Hydrothermal Sediment.</title>
        <authorList>
            <person name="Zhou Z."/>
            <person name="Liu Y."/>
            <person name="Xu W."/>
            <person name="Pan J."/>
            <person name="Luo Z.H."/>
            <person name="Li M."/>
        </authorList>
    </citation>
    <scope>NUCLEOTIDE SEQUENCE [LARGE SCALE GENOMIC DNA]</scope>
    <source>
        <strain evidence="7">SpSt-855</strain>
    </source>
</reference>
<dbReference type="InterPro" id="IPR002549">
    <property type="entry name" value="AI-2E-like"/>
</dbReference>
<dbReference type="EMBL" id="DTKL01000017">
    <property type="protein sequence ID" value="HGY93622.1"/>
    <property type="molecule type" value="Genomic_DNA"/>
</dbReference>
<feature type="transmembrane region" description="Helical" evidence="6">
    <location>
        <begin position="17"/>
        <end position="34"/>
    </location>
</feature>
<feature type="transmembrane region" description="Helical" evidence="6">
    <location>
        <begin position="208"/>
        <end position="230"/>
    </location>
</feature>
<dbReference type="GO" id="GO:0016020">
    <property type="term" value="C:membrane"/>
    <property type="evidence" value="ECO:0007669"/>
    <property type="project" value="UniProtKB-SubCell"/>
</dbReference>
<comment type="caution">
    <text evidence="7">The sequence shown here is derived from an EMBL/GenBank/DDBJ whole genome shotgun (WGS) entry which is preliminary data.</text>
</comment>
<feature type="transmembrane region" description="Helical" evidence="6">
    <location>
        <begin position="236"/>
        <end position="262"/>
    </location>
</feature>
<organism evidence="7">
    <name type="scientific">Acidobacterium capsulatum</name>
    <dbReference type="NCBI Taxonomy" id="33075"/>
    <lineage>
        <taxon>Bacteria</taxon>
        <taxon>Pseudomonadati</taxon>
        <taxon>Acidobacteriota</taxon>
        <taxon>Terriglobia</taxon>
        <taxon>Terriglobales</taxon>
        <taxon>Acidobacteriaceae</taxon>
        <taxon>Acidobacterium</taxon>
    </lineage>
</organism>
<feature type="transmembrane region" description="Helical" evidence="6">
    <location>
        <begin position="154"/>
        <end position="173"/>
    </location>
</feature>
<dbReference type="AlphaFoldDB" id="A0A7V4XR52"/>
<proteinExistence type="inferred from homology"/>
<dbReference type="PANTHER" id="PTHR21716:SF62">
    <property type="entry name" value="TRANSPORT PROTEIN YDBI-RELATED"/>
    <property type="match status" value="1"/>
</dbReference>
<evidence type="ECO:0000256" key="4">
    <source>
        <dbReference type="ARBA" id="ARBA00022989"/>
    </source>
</evidence>
<keyword evidence="4 6" id="KW-1133">Transmembrane helix</keyword>
<keyword evidence="3 6" id="KW-0812">Transmembrane</keyword>
<dbReference type="GO" id="GO:0055085">
    <property type="term" value="P:transmembrane transport"/>
    <property type="evidence" value="ECO:0007669"/>
    <property type="project" value="TreeGrafter"/>
</dbReference>
<keyword evidence="5 6" id="KW-0472">Membrane</keyword>
<gene>
    <name evidence="7" type="ORF">ENW50_02870</name>
</gene>
<feature type="transmembrane region" description="Helical" evidence="6">
    <location>
        <begin position="269"/>
        <end position="285"/>
    </location>
</feature>
<evidence type="ECO:0000256" key="6">
    <source>
        <dbReference type="SAM" id="Phobius"/>
    </source>
</evidence>
<dbReference type="PANTHER" id="PTHR21716">
    <property type="entry name" value="TRANSMEMBRANE PROTEIN"/>
    <property type="match status" value="1"/>
</dbReference>
<evidence type="ECO:0000256" key="3">
    <source>
        <dbReference type="ARBA" id="ARBA00022692"/>
    </source>
</evidence>
<evidence type="ECO:0000256" key="5">
    <source>
        <dbReference type="ARBA" id="ARBA00023136"/>
    </source>
</evidence>